<dbReference type="GO" id="GO:0005634">
    <property type="term" value="C:nucleus"/>
    <property type="evidence" value="ECO:0007669"/>
    <property type="project" value="TreeGrafter"/>
</dbReference>
<dbReference type="GO" id="GO:0034599">
    <property type="term" value="P:cellular response to oxidative stress"/>
    <property type="evidence" value="ECO:0007669"/>
    <property type="project" value="TreeGrafter"/>
</dbReference>
<dbReference type="InterPro" id="IPR002109">
    <property type="entry name" value="Glutaredoxin"/>
</dbReference>
<dbReference type="PANTHER" id="PTHR45694:SF18">
    <property type="entry name" value="GLUTAREDOXIN-1-RELATED"/>
    <property type="match status" value="1"/>
</dbReference>
<dbReference type="EMBL" id="CAJVPJ010003048">
    <property type="protein sequence ID" value="CAG8633871.1"/>
    <property type="molecule type" value="Genomic_DNA"/>
</dbReference>
<keyword evidence="5" id="KW-1185">Reference proteome</keyword>
<evidence type="ECO:0000259" key="3">
    <source>
        <dbReference type="Pfam" id="PF00462"/>
    </source>
</evidence>
<feature type="domain" description="Glutaredoxin" evidence="3">
    <location>
        <begin position="18"/>
        <end position="84"/>
    </location>
</feature>
<evidence type="ECO:0000313" key="5">
    <source>
        <dbReference type="Proteomes" id="UP000789572"/>
    </source>
</evidence>
<keyword evidence="1" id="KW-1015">Disulfide bond</keyword>
<dbReference type="Proteomes" id="UP000789572">
    <property type="component" value="Unassembled WGS sequence"/>
</dbReference>
<dbReference type="Pfam" id="PF00462">
    <property type="entry name" value="Glutaredoxin"/>
    <property type="match status" value="1"/>
</dbReference>
<comment type="caution">
    <text evidence="4">The sequence shown here is derived from an EMBL/GenBank/DDBJ whole genome shotgun (WGS) entry which is preliminary data.</text>
</comment>
<dbReference type="GO" id="GO:0015038">
    <property type="term" value="F:glutathione disulfide oxidoreductase activity"/>
    <property type="evidence" value="ECO:0007669"/>
    <property type="project" value="TreeGrafter"/>
</dbReference>
<dbReference type="OrthoDB" id="418495at2759"/>
<dbReference type="InterPro" id="IPR011767">
    <property type="entry name" value="GLR_AS"/>
</dbReference>
<evidence type="ECO:0000313" key="4">
    <source>
        <dbReference type="EMBL" id="CAG8633871.1"/>
    </source>
</evidence>
<dbReference type="Gene3D" id="3.40.30.10">
    <property type="entry name" value="Glutaredoxin"/>
    <property type="match status" value="1"/>
</dbReference>
<protein>
    <submittedName>
        <fullName evidence="4">6135_t:CDS:1</fullName>
    </submittedName>
</protein>
<dbReference type="GO" id="GO:0005737">
    <property type="term" value="C:cytoplasm"/>
    <property type="evidence" value="ECO:0007669"/>
    <property type="project" value="TreeGrafter"/>
</dbReference>
<dbReference type="SUPFAM" id="SSF52833">
    <property type="entry name" value="Thioredoxin-like"/>
    <property type="match status" value="1"/>
</dbReference>
<organism evidence="4 5">
    <name type="scientific">Paraglomus occultum</name>
    <dbReference type="NCBI Taxonomy" id="144539"/>
    <lineage>
        <taxon>Eukaryota</taxon>
        <taxon>Fungi</taxon>
        <taxon>Fungi incertae sedis</taxon>
        <taxon>Mucoromycota</taxon>
        <taxon>Glomeromycotina</taxon>
        <taxon>Glomeromycetes</taxon>
        <taxon>Paraglomerales</taxon>
        <taxon>Paraglomeraceae</taxon>
        <taxon>Paraglomus</taxon>
    </lineage>
</organism>
<dbReference type="AlphaFoldDB" id="A0A9N9DBG4"/>
<evidence type="ECO:0000256" key="1">
    <source>
        <dbReference type="ARBA" id="ARBA00023157"/>
    </source>
</evidence>
<reference evidence="4" key="1">
    <citation type="submission" date="2021-06" db="EMBL/GenBank/DDBJ databases">
        <authorList>
            <person name="Kallberg Y."/>
            <person name="Tangrot J."/>
            <person name="Rosling A."/>
        </authorList>
    </citation>
    <scope>NUCLEOTIDE SEQUENCE</scope>
    <source>
        <strain evidence="4">IA702</strain>
    </source>
</reference>
<dbReference type="PANTHER" id="PTHR45694">
    <property type="entry name" value="GLUTAREDOXIN 2"/>
    <property type="match status" value="1"/>
</dbReference>
<sequence>MSVAAREFVERKIAENAVILFVKNWCPYCRRAEATINNLVDQYEKVDLAKMPEGEPEGSDIQEYLYQKTKQSTVPNIFIRQQHIGGNDRLQELVANKSIQKILEKL</sequence>
<dbReference type="PRINTS" id="PR00160">
    <property type="entry name" value="GLUTAREDOXIN"/>
</dbReference>
<gene>
    <name evidence="4" type="ORF">POCULU_LOCUS9044</name>
</gene>
<accession>A0A9N9DBG4</accession>
<evidence type="ECO:0000256" key="2">
    <source>
        <dbReference type="ARBA" id="ARBA00023284"/>
    </source>
</evidence>
<dbReference type="CDD" id="cd03419">
    <property type="entry name" value="GRX_GRXh_1_2_like"/>
    <property type="match status" value="1"/>
</dbReference>
<dbReference type="InterPro" id="IPR036249">
    <property type="entry name" value="Thioredoxin-like_sf"/>
</dbReference>
<name>A0A9N9DBG4_9GLOM</name>
<dbReference type="InterPro" id="IPR014025">
    <property type="entry name" value="Glutaredoxin_subgr"/>
</dbReference>
<dbReference type="PROSITE" id="PS00195">
    <property type="entry name" value="GLUTAREDOXIN_1"/>
    <property type="match status" value="1"/>
</dbReference>
<dbReference type="PROSITE" id="PS51354">
    <property type="entry name" value="GLUTAREDOXIN_2"/>
    <property type="match status" value="1"/>
</dbReference>
<keyword evidence="2" id="KW-0676">Redox-active center</keyword>
<proteinExistence type="predicted"/>